<evidence type="ECO:0000313" key="2">
    <source>
        <dbReference type="EMBL" id="ANZ75472.1"/>
    </source>
</evidence>
<evidence type="ECO:0000256" key="1">
    <source>
        <dbReference type="SAM" id="Phobius"/>
    </source>
</evidence>
<keyword evidence="1" id="KW-0812">Transmembrane</keyword>
<feature type="transmembrane region" description="Helical" evidence="1">
    <location>
        <begin position="162"/>
        <end position="184"/>
    </location>
</feature>
<keyword evidence="3" id="KW-1185">Reference proteome</keyword>
<keyword evidence="1" id="KW-0472">Membrane</keyword>
<evidence type="ECO:0000313" key="3">
    <source>
        <dbReference type="Proteomes" id="UP000094565"/>
    </source>
</evidence>
<dbReference type="EMBL" id="CP014585">
    <property type="protein sequence ID" value="ANZ75472.1"/>
    <property type="molecule type" value="Genomic_DNA"/>
</dbReference>
<protein>
    <submittedName>
        <fullName evidence="2">BA75_02858T0</fullName>
    </submittedName>
</protein>
<keyword evidence="1" id="KW-1133">Transmembrane helix</keyword>
<reference evidence="2 3" key="1">
    <citation type="submission" date="2016-02" db="EMBL/GenBank/DDBJ databases">
        <title>Comparative genomic and transcriptomic foundation for Pichia pastoris.</title>
        <authorList>
            <person name="Love K.R."/>
            <person name="Shah K.A."/>
            <person name="Whittaker C.A."/>
            <person name="Wu J."/>
            <person name="Bartlett M.C."/>
            <person name="Ma D."/>
            <person name="Leeson R.L."/>
            <person name="Priest M."/>
            <person name="Young S.K."/>
            <person name="Love J.C."/>
        </authorList>
    </citation>
    <scope>NUCLEOTIDE SEQUENCE [LARGE SCALE GENOMIC DNA]</scope>
    <source>
        <strain evidence="2 3">ATCC 28485</strain>
    </source>
</reference>
<gene>
    <name evidence="2" type="ORF">ATY40_BA7502858</name>
</gene>
<organism evidence="2 3">
    <name type="scientific">Komagataella pastoris</name>
    <name type="common">Yeast</name>
    <name type="synonym">Pichia pastoris</name>
    <dbReference type="NCBI Taxonomy" id="4922"/>
    <lineage>
        <taxon>Eukaryota</taxon>
        <taxon>Fungi</taxon>
        <taxon>Dikarya</taxon>
        <taxon>Ascomycota</taxon>
        <taxon>Saccharomycotina</taxon>
        <taxon>Pichiomycetes</taxon>
        <taxon>Pichiales</taxon>
        <taxon>Pichiaceae</taxon>
        <taxon>Komagataella</taxon>
    </lineage>
</organism>
<proteinExistence type="predicted"/>
<dbReference type="OrthoDB" id="4089405at2759"/>
<dbReference type="Proteomes" id="UP000094565">
    <property type="component" value="Chromosome 2"/>
</dbReference>
<sequence length="333" mass="38432">MFTRLGRFSGIQRSFHTYSARKSSIASLSQVVKKEILEKENISEEQVLNMLRTCSIMKGKIPQGEQIDSLIEKIFAAPNVKITSNVLRKFWLTKPSFANIECSIQNYYDKNGDLSINREDAMIPFRQFLWDGEVEKALKIVDLTTAHPRYIDMQKSKMRSYLIRYAGSCFGLIGAIEILTRIFFADVGSLGKVYAMVLAYIGNTSFLASLAFTGKNINQDTGPLRWRPGTLQNYWYQHNDELMMCSKVLEVDAEIHGNEGFATKEIIQNFFDRKMIPNEPEQEIMMQQYWLGGGDGFEWVEPDQDPLDFLWKQHLEKIRNQHLPKAEQKLSIE</sequence>
<accession>A0A1B2JBV1</accession>
<feature type="transmembrane region" description="Helical" evidence="1">
    <location>
        <begin position="190"/>
        <end position="212"/>
    </location>
</feature>
<dbReference type="AlphaFoldDB" id="A0A1B2JBV1"/>
<name>A0A1B2JBV1_PICPA</name>